<evidence type="ECO:0000256" key="4">
    <source>
        <dbReference type="ARBA" id="ARBA00022833"/>
    </source>
</evidence>
<evidence type="ECO:0000256" key="3">
    <source>
        <dbReference type="ARBA" id="ARBA00022771"/>
    </source>
</evidence>
<evidence type="ECO:0000313" key="9">
    <source>
        <dbReference type="EMBL" id="CAK7266292.1"/>
    </source>
</evidence>
<keyword evidence="2" id="KW-0479">Metal-binding</keyword>
<dbReference type="PROSITE" id="PS50089">
    <property type="entry name" value="ZF_RING_2"/>
    <property type="match status" value="1"/>
</dbReference>
<feature type="domain" description="RING-type" evidence="7">
    <location>
        <begin position="401"/>
        <end position="440"/>
    </location>
</feature>
<dbReference type="InterPro" id="IPR013083">
    <property type="entry name" value="Znf_RING/FYVE/PHD"/>
</dbReference>
<evidence type="ECO:0000256" key="1">
    <source>
        <dbReference type="ARBA" id="ARBA00010835"/>
    </source>
</evidence>
<dbReference type="InterPro" id="IPR017907">
    <property type="entry name" value="Znf_RING_CS"/>
</dbReference>
<evidence type="ECO:0000313" key="10">
    <source>
        <dbReference type="Proteomes" id="UP001642502"/>
    </source>
</evidence>
<evidence type="ECO:0000259" key="7">
    <source>
        <dbReference type="PROSITE" id="PS50089"/>
    </source>
</evidence>
<feature type="domain" description="SPX" evidence="8">
    <location>
        <begin position="1"/>
        <end position="363"/>
    </location>
</feature>
<evidence type="ECO:0000256" key="6">
    <source>
        <dbReference type="SAM" id="MobiDB-lite"/>
    </source>
</evidence>
<feature type="compositionally biased region" description="Basic and acidic residues" evidence="6">
    <location>
        <begin position="626"/>
        <end position="646"/>
    </location>
</feature>
<evidence type="ECO:0000259" key="8">
    <source>
        <dbReference type="PROSITE" id="PS51382"/>
    </source>
</evidence>
<dbReference type="InterPro" id="IPR000352">
    <property type="entry name" value="Pep_chain_release_fac_I"/>
</dbReference>
<dbReference type="Gene3D" id="3.30.40.10">
    <property type="entry name" value="Zinc/RING finger domain, C3HC4 (zinc finger)"/>
    <property type="match status" value="1"/>
</dbReference>
<feature type="compositionally biased region" description="Polar residues" evidence="6">
    <location>
        <begin position="152"/>
        <end position="163"/>
    </location>
</feature>
<sequence length="664" mass="74818">MKFARAFKAALLSGDYPEEWCQAAIPYPALKKCLNRICAEFRDMGLDADTLRQLLAAQAVSDRGDQIPLAKYKLDVSDSAVRTHFTVFIDLEEGVVVDVSLSPASRAFIEHQASIRRKFLASMEQQDTCGNGAPRVLGTAAQVFDLDDESGPPSSVASPPNESNHIETPSKEKSFQRFEVSLTADGEFFDLIHRDMAELGRIGHAEQIAMTADVVALGQEVSAVTQPEKKKRAWFGGGATDAKHNAVTQYKHASDLVRWRELFELYLDAQVFFSTRERDHGKAHNSIQASKQLNWFQEQVKGRGLLQRFQLPGSMIAYQRFMLLNKRLYLNLRFRELNQTAQTKILKKFDKLTSLGVSRTFPDALSRRHHDLLVEGMARDVCARIAEDVITIVPRLDDYTCPVCLSLAWLPVRLQCRHVFCVRCIIKMQREQQKFCPMCRGEVVMQADLDNLDADLEKFLKRYFRQEVKEKQKANEMERGIELFGEGYTPSSCSLMAVGGGRYAAFDSGLDQGDVETARRWRQAFTQHGLPRGQTSYARSSGPGGQHVNKTETKATTTWAVGELAGSLPPLLRPGLRLSRYYTKATDSLTIQTQEQRSRTANAEANRAKLYQELVALYAASVPGETRPETATKYKAVERSFHESRIREKKKQSSKKQSRRGGLE</sequence>
<dbReference type="Gene3D" id="3.30.160.20">
    <property type="match status" value="1"/>
</dbReference>
<dbReference type="EMBL" id="CAWUON010000017">
    <property type="protein sequence ID" value="CAK7266292.1"/>
    <property type="molecule type" value="Genomic_DNA"/>
</dbReference>
<reference evidence="9 10" key="1">
    <citation type="submission" date="2024-01" db="EMBL/GenBank/DDBJ databases">
        <authorList>
            <person name="Allen C."/>
            <person name="Tagirdzhanova G."/>
        </authorList>
    </citation>
    <scope>NUCLEOTIDE SEQUENCE [LARGE SCALE GENOMIC DNA]</scope>
    <source>
        <strain evidence="9 10">CBS 119000</strain>
    </source>
</reference>
<dbReference type="PANTHER" id="PTHR11075">
    <property type="entry name" value="PEPTIDE CHAIN RELEASE FACTOR"/>
    <property type="match status" value="1"/>
</dbReference>
<organism evidence="9 10">
    <name type="scientific">Sporothrix epigloea</name>
    <dbReference type="NCBI Taxonomy" id="1892477"/>
    <lineage>
        <taxon>Eukaryota</taxon>
        <taxon>Fungi</taxon>
        <taxon>Dikarya</taxon>
        <taxon>Ascomycota</taxon>
        <taxon>Pezizomycotina</taxon>
        <taxon>Sordariomycetes</taxon>
        <taxon>Sordariomycetidae</taxon>
        <taxon>Ophiostomatales</taxon>
        <taxon>Ophiostomataceae</taxon>
        <taxon>Sporothrix</taxon>
    </lineage>
</organism>
<dbReference type="Pfam" id="PF15227">
    <property type="entry name" value="zf-C3HC4_4"/>
    <property type="match status" value="1"/>
</dbReference>
<keyword evidence="4" id="KW-0862">Zinc</keyword>
<dbReference type="Proteomes" id="UP001642502">
    <property type="component" value="Unassembled WGS sequence"/>
</dbReference>
<dbReference type="InterPro" id="IPR001841">
    <property type="entry name" value="Znf_RING"/>
</dbReference>
<dbReference type="PANTHER" id="PTHR11075:SF54">
    <property type="entry name" value="LARGE RIBOSOMAL SUBUNIT PROTEIN ML62"/>
    <property type="match status" value="1"/>
</dbReference>
<comment type="similarity">
    <text evidence="1">Belongs to the prokaryotic/mitochondrial release factor family.</text>
</comment>
<comment type="caution">
    <text evidence="9">The sequence shown here is derived from an EMBL/GenBank/DDBJ whole genome shotgun (WGS) entry which is preliminary data.</text>
</comment>
<dbReference type="SUPFAM" id="SSF75620">
    <property type="entry name" value="Release factor"/>
    <property type="match status" value="1"/>
</dbReference>
<dbReference type="PROSITE" id="PS51382">
    <property type="entry name" value="SPX"/>
    <property type="match status" value="1"/>
</dbReference>
<keyword evidence="10" id="KW-1185">Reference proteome</keyword>
<dbReference type="InterPro" id="IPR045853">
    <property type="entry name" value="Pep_chain_release_fac_I_sf"/>
</dbReference>
<dbReference type="PROSITE" id="PS00518">
    <property type="entry name" value="ZF_RING_1"/>
    <property type="match status" value="1"/>
</dbReference>
<feature type="compositionally biased region" description="Basic residues" evidence="6">
    <location>
        <begin position="647"/>
        <end position="664"/>
    </location>
</feature>
<keyword evidence="3 5" id="KW-0863">Zinc-finger</keyword>
<protein>
    <recommendedName>
        <fullName evidence="11">RING-14 protein</fullName>
    </recommendedName>
</protein>
<dbReference type="Pfam" id="PF03105">
    <property type="entry name" value="SPX"/>
    <property type="match status" value="1"/>
</dbReference>
<dbReference type="SMART" id="SM00184">
    <property type="entry name" value="RING"/>
    <property type="match status" value="1"/>
</dbReference>
<dbReference type="InterPro" id="IPR052104">
    <property type="entry name" value="Mito_Release_Factor_mL62"/>
</dbReference>
<evidence type="ECO:0000256" key="5">
    <source>
        <dbReference type="PROSITE-ProRule" id="PRU00175"/>
    </source>
</evidence>
<gene>
    <name evidence="9" type="ORF">SEPCBS119000_001951</name>
</gene>
<evidence type="ECO:0000256" key="2">
    <source>
        <dbReference type="ARBA" id="ARBA00022723"/>
    </source>
</evidence>
<dbReference type="Pfam" id="PF00472">
    <property type="entry name" value="RF-1"/>
    <property type="match status" value="1"/>
</dbReference>
<proteinExistence type="inferred from homology"/>
<name>A0ABP0DG60_9PEZI</name>
<feature type="region of interest" description="Disordered" evidence="6">
    <location>
        <begin position="623"/>
        <end position="664"/>
    </location>
</feature>
<feature type="region of interest" description="Disordered" evidence="6">
    <location>
        <begin position="147"/>
        <end position="172"/>
    </location>
</feature>
<accession>A0ABP0DG60</accession>
<dbReference type="InterPro" id="IPR004331">
    <property type="entry name" value="SPX_dom"/>
</dbReference>
<evidence type="ECO:0008006" key="11">
    <source>
        <dbReference type="Google" id="ProtNLM"/>
    </source>
</evidence>
<dbReference type="SUPFAM" id="SSF57850">
    <property type="entry name" value="RING/U-box"/>
    <property type="match status" value="1"/>
</dbReference>